<dbReference type="Proteomes" id="UP000479190">
    <property type="component" value="Unassembled WGS sequence"/>
</dbReference>
<evidence type="ECO:0000313" key="1">
    <source>
        <dbReference type="EMBL" id="CAB0028880.1"/>
    </source>
</evidence>
<keyword evidence="2" id="KW-1185">Reference proteome</keyword>
<dbReference type="EMBL" id="CADCXV010000213">
    <property type="protein sequence ID" value="CAB0028880.1"/>
    <property type="molecule type" value="Genomic_DNA"/>
</dbReference>
<dbReference type="OrthoDB" id="6607493at2759"/>
<protein>
    <submittedName>
        <fullName evidence="1">Uncharacterized protein</fullName>
    </submittedName>
</protein>
<gene>
    <name evidence="1" type="ORF">TBRA_LOCUS995</name>
</gene>
<accession>A0A6H5HTV8</accession>
<evidence type="ECO:0000313" key="2">
    <source>
        <dbReference type="Proteomes" id="UP000479190"/>
    </source>
</evidence>
<proteinExistence type="predicted"/>
<dbReference type="AlphaFoldDB" id="A0A6H5HTV8"/>
<reference evidence="1 2" key="1">
    <citation type="submission" date="2020-02" db="EMBL/GenBank/DDBJ databases">
        <authorList>
            <person name="Ferguson B K."/>
        </authorList>
    </citation>
    <scope>NUCLEOTIDE SEQUENCE [LARGE SCALE GENOMIC DNA]</scope>
</reference>
<sequence>LYNDPNSREFRIHTHKLLALAFVPPEDVEHSFHLLRDEVPGTLNPMMDYFSLYYVLHENADEECCARYILKSCVYAMLVSNQLHIDLVYSVLLPACTAKHRRLDNTRRGHASDAKFRFSYRFSATICGSTRGIIGTTSVGRMCSTRSILTSSCEVEEILGPMTGGHICAPPPVIARIRVYAQVSNDISGAVHGEQFERFSERWRYFTITVSLDKRLSLQNCLARLKGVSSLNNVFYAKKKTSSTFTLISILKYKFLATYRSRFERKGFTSLSLEINQLHLFLIRNPRLRHQKITMLVYQTSPPPGIYTLQKNSRCRRTCTHILSDALYIGYNRYSLACHAADSSMHACRVCRTLLQRTLAVVYIRYDALVGAYCSRTRGHRRVTKRIGRSVAVFECLAGEECWPSGAHTRLGVCTLLYMLISSSSRGAAPHHLREEESRHTLY</sequence>
<organism evidence="1 2">
    <name type="scientific">Trichogramma brassicae</name>
    <dbReference type="NCBI Taxonomy" id="86971"/>
    <lineage>
        <taxon>Eukaryota</taxon>
        <taxon>Metazoa</taxon>
        <taxon>Ecdysozoa</taxon>
        <taxon>Arthropoda</taxon>
        <taxon>Hexapoda</taxon>
        <taxon>Insecta</taxon>
        <taxon>Pterygota</taxon>
        <taxon>Neoptera</taxon>
        <taxon>Endopterygota</taxon>
        <taxon>Hymenoptera</taxon>
        <taxon>Apocrita</taxon>
        <taxon>Proctotrupomorpha</taxon>
        <taxon>Chalcidoidea</taxon>
        <taxon>Trichogrammatidae</taxon>
        <taxon>Trichogramma</taxon>
    </lineage>
</organism>
<name>A0A6H5HTV8_9HYME</name>
<feature type="non-terminal residue" evidence="1">
    <location>
        <position position="1"/>
    </location>
</feature>